<organism evidence="3">
    <name type="scientific">marine sediment metagenome</name>
    <dbReference type="NCBI Taxonomy" id="412755"/>
    <lineage>
        <taxon>unclassified sequences</taxon>
        <taxon>metagenomes</taxon>
        <taxon>ecological metagenomes</taxon>
    </lineage>
</organism>
<feature type="domain" description="Xylose isomerase-like TIM barrel" evidence="2">
    <location>
        <begin position="28"/>
        <end position="268"/>
    </location>
</feature>
<dbReference type="AlphaFoldDB" id="X1EQV9"/>
<comment type="caution">
    <text evidence="3">The sequence shown here is derived from an EMBL/GenBank/DDBJ whole genome shotgun (WGS) entry which is preliminary data.</text>
</comment>
<gene>
    <name evidence="3" type="ORF">S03H2_01920</name>
</gene>
<sequence>MLLSIVAGLNESKSNKEGVIKKFSSLCQLLAPLNYDGVELSLLEPEKVDVDKIVEIAESYELQISALGTGSTYIRYGYSFGDTEEFNREKAIKRIEKYINFARETRSKVVIELIRGRFKHNNNPNKERLNIISSLKECCKLAEENNVMLVFEPINHFEIDSYNTISQSLKLIEEIGSEYLKLLVDSFHTHLEEDPIYVWENLKDVVHHVGHVHLADTTRRAPGSGHFDFKTFLNIFKNAGYSEFVSIETIMKPSFEEVAKSSSEYLRSIL</sequence>
<dbReference type="InterPro" id="IPR036237">
    <property type="entry name" value="Xyl_isomerase-like_sf"/>
</dbReference>
<dbReference type="InterPro" id="IPR050417">
    <property type="entry name" value="Sugar_Epim/Isomerase"/>
</dbReference>
<reference evidence="3" key="1">
    <citation type="journal article" date="2014" name="Front. Microbiol.">
        <title>High frequency of phylogenetically diverse reductive dehalogenase-homologous genes in deep subseafloor sedimentary metagenomes.</title>
        <authorList>
            <person name="Kawai M."/>
            <person name="Futagami T."/>
            <person name="Toyoda A."/>
            <person name="Takaki Y."/>
            <person name="Nishi S."/>
            <person name="Hori S."/>
            <person name="Arai W."/>
            <person name="Tsubouchi T."/>
            <person name="Morono Y."/>
            <person name="Uchiyama I."/>
            <person name="Ito T."/>
            <person name="Fujiyama A."/>
            <person name="Inagaki F."/>
            <person name="Takami H."/>
        </authorList>
    </citation>
    <scope>NUCLEOTIDE SEQUENCE</scope>
    <source>
        <strain evidence="3">Expedition CK06-06</strain>
    </source>
</reference>
<protein>
    <recommendedName>
        <fullName evidence="2">Xylose isomerase-like TIM barrel domain-containing protein</fullName>
    </recommendedName>
</protein>
<proteinExistence type="predicted"/>
<evidence type="ECO:0000259" key="2">
    <source>
        <dbReference type="Pfam" id="PF01261"/>
    </source>
</evidence>
<dbReference type="Pfam" id="PF01261">
    <property type="entry name" value="AP_endonuc_2"/>
    <property type="match status" value="1"/>
</dbReference>
<keyword evidence="1" id="KW-0413">Isomerase</keyword>
<evidence type="ECO:0000256" key="1">
    <source>
        <dbReference type="ARBA" id="ARBA00023235"/>
    </source>
</evidence>
<dbReference type="SUPFAM" id="SSF51658">
    <property type="entry name" value="Xylose isomerase-like"/>
    <property type="match status" value="1"/>
</dbReference>
<accession>X1EQV9</accession>
<dbReference type="PANTHER" id="PTHR43489">
    <property type="entry name" value="ISOMERASE"/>
    <property type="match status" value="1"/>
</dbReference>
<dbReference type="InterPro" id="IPR013022">
    <property type="entry name" value="Xyl_isomerase-like_TIM-brl"/>
</dbReference>
<dbReference type="EMBL" id="BARU01000600">
    <property type="protein sequence ID" value="GAH22715.1"/>
    <property type="molecule type" value="Genomic_DNA"/>
</dbReference>
<dbReference type="PANTHER" id="PTHR43489:SF7">
    <property type="entry name" value="3-DEHYDRO-D-GULOSIDE 4-EPIMERASE-RELATED"/>
    <property type="match status" value="1"/>
</dbReference>
<dbReference type="Gene3D" id="3.20.20.150">
    <property type="entry name" value="Divalent-metal-dependent TIM barrel enzymes"/>
    <property type="match status" value="1"/>
</dbReference>
<dbReference type="GO" id="GO:0016853">
    <property type="term" value="F:isomerase activity"/>
    <property type="evidence" value="ECO:0007669"/>
    <property type="project" value="UniProtKB-KW"/>
</dbReference>
<evidence type="ECO:0000313" key="3">
    <source>
        <dbReference type="EMBL" id="GAH22715.1"/>
    </source>
</evidence>
<name>X1EQV9_9ZZZZ</name>